<dbReference type="GO" id="GO:0006260">
    <property type="term" value="P:DNA replication"/>
    <property type="evidence" value="ECO:0007669"/>
    <property type="project" value="UniProtKB-KW"/>
</dbReference>
<keyword evidence="2" id="KW-0235">DNA replication</keyword>
<dbReference type="GO" id="GO:0003677">
    <property type="term" value="F:DNA binding"/>
    <property type="evidence" value="ECO:0007669"/>
    <property type="project" value="InterPro"/>
</dbReference>
<evidence type="ECO:0000256" key="1">
    <source>
        <dbReference type="ARBA" id="ARBA00008909"/>
    </source>
</evidence>
<dbReference type="EMBL" id="FOJX01000022">
    <property type="protein sequence ID" value="SFB16623.1"/>
    <property type="molecule type" value="Genomic_DNA"/>
</dbReference>
<sequence length="567" mass="65173">MRIVLLLFGKDMALKKKKRNGEWVEPTPEQKRKFKEALGTYTKLRDTDAAKKDEQKRLDRLGKTLKAASDKGWRDNYTLADVSHTVIRHYENNTNKYMEFVDPSKKKTPSFGRNLICGNILEKYSAVKRTVEHGSYVQTHIAHCGSVWLCPVCAGLVQSRRAAEVEQAVKWADGHKYRVIMITFTASHYANLPLREFGKALQKAYRKTLDQIKRERKAVEVGNIKSVEFTYSERNRWHKHFHVIFFLKEDSHAGHFYEKIRAAWEYQCSMVGLLDTTNPKAVDSFRKHGCSITVGGEAALSKYTNKSASEWTVADEVTKSVLKIGRNTEHMTPFQMLATIATTEDGEYRARLISAFIEYAIHTKGMHQLDWSNGLKAEVGIVDMTDEEIVEEKQDTAVIVAGLTVKHWHFLRSKHLRIKYFKMLKEESEEKSIYQRIVDFFAEVGGTADKDNVLPDVLTAEQTQLLEEYESREDTTDEEDEEYKLLQTVLVAIAEATPRTYCASNTDGTEDFVPISDAQKEWVRNREKWELLDYGITDEMVKQIKALTPEEIAEYKNGLCYQTALCL</sequence>
<protein>
    <submittedName>
        <fullName evidence="3">Uncharacterized protein</fullName>
    </submittedName>
</protein>
<reference evidence="3 4" key="1">
    <citation type="submission" date="2016-10" db="EMBL/GenBank/DDBJ databases">
        <authorList>
            <person name="de Groot N.N."/>
        </authorList>
    </citation>
    <scope>NUCLEOTIDE SEQUENCE [LARGE SCALE GENOMIC DNA]</scope>
    <source>
        <strain evidence="3 4">L14</strain>
    </source>
</reference>
<proteinExistence type="inferred from homology"/>
<dbReference type="Pfam" id="PF01446">
    <property type="entry name" value="Rep_1"/>
    <property type="match status" value="1"/>
</dbReference>
<comment type="similarity">
    <text evidence="1">Belongs to the Gram-positive plasmids replication protein type 1 family.</text>
</comment>
<evidence type="ECO:0000313" key="3">
    <source>
        <dbReference type="EMBL" id="SFB16623.1"/>
    </source>
</evidence>
<name>A0A1I0YX20_SELRU</name>
<dbReference type="AlphaFoldDB" id="A0A1I0YX20"/>
<evidence type="ECO:0000256" key="2">
    <source>
        <dbReference type="ARBA" id="ARBA00022705"/>
    </source>
</evidence>
<accession>A0A1I0YX20</accession>
<dbReference type="InterPro" id="IPR000989">
    <property type="entry name" value="Rep"/>
</dbReference>
<gene>
    <name evidence="3" type="ORF">SAMN05216587_1223</name>
</gene>
<evidence type="ECO:0000313" key="4">
    <source>
        <dbReference type="Proteomes" id="UP000183843"/>
    </source>
</evidence>
<organism evidence="3 4">
    <name type="scientific">Selenomonas ruminantium</name>
    <dbReference type="NCBI Taxonomy" id="971"/>
    <lineage>
        <taxon>Bacteria</taxon>
        <taxon>Bacillati</taxon>
        <taxon>Bacillota</taxon>
        <taxon>Negativicutes</taxon>
        <taxon>Selenomonadales</taxon>
        <taxon>Selenomonadaceae</taxon>
        <taxon>Selenomonas</taxon>
    </lineage>
</organism>
<dbReference type="RefSeq" id="WP_074817560.1">
    <property type="nucleotide sequence ID" value="NZ_FOJX01000022.1"/>
</dbReference>
<dbReference type="Proteomes" id="UP000183843">
    <property type="component" value="Unassembled WGS sequence"/>
</dbReference>